<dbReference type="SUPFAM" id="SSF52172">
    <property type="entry name" value="CheY-like"/>
    <property type="match status" value="1"/>
</dbReference>
<dbReference type="AlphaFoldDB" id="A0A8J3AXZ4"/>
<keyword evidence="5" id="KW-1185">Reference proteome</keyword>
<dbReference type="CDD" id="cd17546">
    <property type="entry name" value="REC_hyHK_CKI1_RcsC-like"/>
    <property type="match status" value="1"/>
</dbReference>
<reference evidence="5" key="1">
    <citation type="journal article" date="2019" name="Int. J. Syst. Evol. Microbiol.">
        <title>The Global Catalogue of Microorganisms (GCM) 10K type strain sequencing project: providing services to taxonomists for standard genome sequencing and annotation.</title>
        <authorList>
            <consortium name="The Broad Institute Genomics Platform"/>
            <consortium name="The Broad Institute Genome Sequencing Center for Infectious Disease"/>
            <person name="Wu L."/>
            <person name="Ma J."/>
        </authorList>
    </citation>
    <scope>NUCLEOTIDE SEQUENCE [LARGE SCALE GENOMIC DNA]</scope>
    <source>
        <strain evidence="5">CCM 2767</strain>
    </source>
</reference>
<dbReference type="PANTHER" id="PTHR44591">
    <property type="entry name" value="STRESS RESPONSE REGULATOR PROTEIN 1"/>
    <property type="match status" value="1"/>
</dbReference>
<name>A0A8J3AXZ4_9BURK</name>
<organism evidence="4 5">
    <name type="scientific">Oxalicibacterium faecigallinarum</name>
    <dbReference type="NCBI Taxonomy" id="573741"/>
    <lineage>
        <taxon>Bacteria</taxon>
        <taxon>Pseudomonadati</taxon>
        <taxon>Pseudomonadota</taxon>
        <taxon>Betaproteobacteria</taxon>
        <taxon>Burkholderiales</taxon>
        <taxon>Oxalobacteraceae</taxon>
        <taxon>Oxalicibacterium</taxon>
    </lineage>
</organism>
<evidence type="ECO:0000256" key="1">
    <source>
        <dbReference type="ARBA" id="ARBA00022553"/>
    </source>
</evidence>
<feature type="domain" description="Response regulatory" evidence="3">
    <location>
        <begin position="4"/>
        <end position="114"/>
    </location>
</feature>
<dbReference type="SMART" id="SM00448">
    <property type="entry name" value="REC"/>
    <property type="match status" value="1"/>
</dbReference>
<accession>A0A8J3AXZ4</accession>
<feature type="modified residue" description="4-aspartylphosphate" evidence="2">
    <location>
        <position position="53"/>
    </location>
</feature>
<dbReference type="Gene3D" id="3.40.50.2300">
    <property type="match status" value="1"/>
</dbReference>
<dbReference type="EMBL" id="BMDI01000001">
    <property type="protein sequence ID" value="GGI18378.1"/>
    <property type="molecule type" value="Genomic_DNA"/>
</dbReference>
<dbReference type="PANTHER" id="PTHR44591:SF3">
    <property type="entry name" value="RESPONSE REGULATORY DOMAIN-CONTAINING PROTEIN"/>
    <property type="match status" value="1"/>
</dbReference>
<dbReference type="Proteomes" id="UP000642180">
    <property type="component" value="Unassembled WGS sequence"/>
</dbReference>
<evidence type="ECO:0000259" key="3">
    <source>
        <dbReference type="PROSITE" id="PS50110"/>
    </source>
</evidence>
<dbReference type="InterPro" id="IPR050595">
    <property type="entry name" value="Bact_response_regulator"/>
</dbReference>
<comment type="caution">
    <text evidence="4">The sequence shown here is derived from an EMBL/GenBank/DDBJ whole genome shotgun (WGS) entry which is preliminary data.</text>
</comment>
<dbReference type="GO" id="GO:0000160">
    <property type="term" value="P:phosphorelay signal transduction system"/>
    <property type="evidence" value="ECO:0007669"/>
    <property type="project" value="InterPro"/>
</dbReference>
<dbReference type="InterPro" id="IPR001789">
    <property type="entry name" value="Sig_transdc_resp-reg_receiver"/>
</dbReference>
<gene>
    <name evidence="4" type="ORF">GCM10008066_13710</name>
</gene>
<keyword evidence="1 2" id="KW-0597">Phosphoprotein</keyword>
<proteinExistence type="predicted"/>
<evidence type="ECO:0000313" key="4">
    <source>
        <dbReference type="EMBL" id="GGI18378.1"/>
    </source>
</evidence>
<dbReference type="RefSeq" id="WP_188380497.1">
    <property type="nucleotide sequence ID" value="NZ_BMDI01000001.1"/>
</dbReference>
<dbReference type="PROSITE" id="PS50110">
    <property type="entry name" value="RESPONSE_REGULATORY"/>
    <property type="match status" value="1"/>
</dbReference>
<dbReference type="Pfam" id="PF00072">
    <property type="entry name" value="Response_reg"/>
    <property type="match status" value="1"/>
</dbReference>
<evidence type="ECO:0000313" key="5">
    <source>
        <dbReference type="Proteomes" id="UP000642180"/>
    </source>
</evidence>
<protein>
    <recommendedName>
        <fullName evidence="3">Response regulatory domain-containing protein</fullName>
    </recommendedName>
</protein>
<evidence type="ECO:0000256" key="2">
    <source>
        <dbReference type="PROSITE-ProRule" id="PRU00169"/>
    </source>
</evidence>
<dbReference type="InterPro" id="IPR011006">
    <property type="entry name" value="CheY-like_superfamily"/>
</dbReference>
<sequence length="118" mass="13058">MKQRILIVDDHVDVSEVTAELLEMLGYASDSANSLDAALHLLRTHHFDAVISDLHMPAGDGMKLRSLLAEEDNFRDTPFVYMTGKVDDIPKLNDPVLVKPFSPDDLVAVLEDVLNSKA</sequence>